<comment type="caution">
    <text evidence="2">The sequence shown here is derived from an EMBL/GenBank/DDBJ whole genome shotgun (WGS) entry which is preliminary data.</text>
</comment>
<dbReference type="GO" id="GO:0016020">
    <property type="term" value="C:membrane"/>
    <property type="evidence" value="ECO:0007669"/>
    <property type="project" value="InterPro"/>
</dbReference>
<organism evidence="2 3">
    <name type="scientific">Candidatus Daviesbacteria bacterium RIFOXYD1_FULL_41_10</name>
    <dbReference type="NCBI Taxonomy" id="1797801"/>
    <lineage>
        <taxon>Bacteria</taxon>
        <taxon>Candidatus Daviesiibacteriota</taxon>
    </lineage>
</organism>
<dbReference type="Gene3D" id="3.90.70.10">
    <property type="entry name" value="Cysteine proteinases"/>
    <property type="match status" value="1"/>
</dbReference>
<dbReference type="Pfam" id="PF13529">
    <property type="entry name" value="Peptidase_C39_2"/>
    <property type="match status" value="1"/>
</dbReference>
<sequence length="213" mass="24312">MTEDLTERHKVNLDVPYYSQTEETALSKYGTKACGLTSLRMVLAFYGQTFNINQMEQLANRVGAYDENARWTHAGLVNIARDAGLMGFRINYSMLSDEDIDNACEIFAIEGGVRKEIHEEIDNFRENVEFAREQGDLASINSLLENQIPIIASMKKSYADTADTHLVVIRGRENNNYIINDPWHNGASYTMPVENFNEQWTKRAIVIYKKGML</sequence>
<dbReference type="PROSITE" id="PS50990">
    <property type="entry name" value="PEPTIDASE_C39"/>
    <property type="match status" value="1"/>
</dbReference>
<evidence type="ECO:0000313" key="3">
    <source>
        <dbReference type="Proteomes" id="UP000177135"/>
    </source>
</evidence>
<dbReference type="InterPro" id="IPR039564">
    <property type="entry name" value="Peptidase_C39-like"/>
</dbReference>
<name>A0A1F5N2C7_9BACT</name>
<proteinExistence type="predicted"/>
<dbReference type="EMBL" id="MFEC01000007">
    <property type="protein sequence ID" value="OGE71723.1"/>
    <property type="molecule type" value="Genomic_DNA"/>
</dbReference>
<dbReference type="GO" id="GO:0008233">
    <property type="term" value="F:peptidase activity"/>
    <property type="evidence" value="ECO:0007669"/>
    <property type="project" value="InterPro"/>
</dbReference>
<dbReference type="GO" id="GO:0006508">
    <property type="term" value="P:proteolysis"/>
    <property type="evidence" value="ECO:0007669"/>
    <property type="project" value="InterPro"/>
</dbReference>
<dbReference type="GO" id="GO:0005524">
    <property type="term" value="F:ATP binding"/>
    <property type="evidence" value="ECO:0007669"/>
    <property type="project" value="InterPro"/>
</dbReference>
<accession>A0A1F5N2C7</accession>
<reference evidence="2 3" key="1">
    <citation type="journal article" date="2016" name="Nat. Commun.">
        <title>Thousands of microbial genomes shed light on interconnected biogeochemical processes in an aquifer system.</title>
        <authorList>
            <person name="Anantharaman K."/>
            <person name="Brown C.T."/>
            <person name="Hug L.A."/>
            <person name="Sharon I."/>
            <person name="Castelle C.J."/>
            <person name="Probst A.J."/>
            <person name="Thomas B.C."/>
            <person name="Singh A."/>
            <person name="Wilkins M.J."/>
            <person name="Karaoz U."/>
            <person name="Brodie E.L."/>
            <person name="Williams K.H."/>
            <person name="Hubbard S.S."/>
            <person name="Banfield J.F."/>
        </authorList>
    </citation>
    <scope>NUCLEOTIDE SEQUENCE [LARGE SCALE GENOMIC DNA]</scope>
</reference>
<dbReference type="Proteomes" id="UP000177135">
    <property type="component" value="Unassembled WGS sequence"/>
</dbReference>
<evidence type="ECO:0000313" key="2">
    <source>
        <dbReference type="EMBL" id="OGE71723.1"/>
    </source>
</evidence>
<dbReference type="AlphaFoldDB" id="A0A1F5N2C7"/>
<protein>
    <recommendedName>
        <fullName evidence="1">Peptidase C39 domain-containing protein</fullName>
    </recommendedName>
</protein>
<evidence type="ECO:0000259" key="1">
    <source>
        <dbReference type="PROSITE" id="PS50990"/>
    </source>
</evidence>
<gene>
    <name evidence="2" type="ORF">A2617_02155</name>
</gene>
<dbReference type="Pfam" id="PF03412">
    <property type="entry name" value="Peptidase_C39"/>
    <property type="match status" value="1"/>
</dbReference>
<feature type="domain" description="Peptidase C39" evidence="1">
    <location>
        <begin position="67"/>
        <end position="207"/>
    </location>
</feature>
<dbReference type="InterPro" id="IPR005074">
    <property type="entry name" value="Peptidase_C39"/>
</dbReference>